<proteinExistence type="predicted"/>
<dbReference type="CDD" id="cd00085">
    <property type="entry name" value="HNHc"/>
    <property type="match status" value="1"/>
</dbReference>
<reference evidence="2 3" key="2">
    <citation type="submission" date="2023-06" db="EMBL/GenBank/DDBJ databases">
        <authorList>
            <person name="Zeman M."/>
            <person name="Kubasova T."/>
            <person name="Jahodarova E."/>
            <person name="Nykrynova M."/>
            <person name="Rychlik I."/>
        </authorList>
    </citation>
    <scope>NUCLEOTIDE SEQUENCE [LARGE SCALE GENOMIC DNA]</scope>
    <source>
        <strain evidence="2 3">154_Feed</strain>
    </source>
</reference>
<evidence type="ECO:0000313" key="2">
    <source>
        <dbReference type="EMBL" id="MDM8275780.1"/>
    </source>
</evidence>
<dbReference type="Gene3D" id="1.10.30.50">
    <property type="match status" value="1"/>
</dbReference>
<feature type="domain" description="HNH" evidence="1">
    <location>
        <begin position="60"/>
        <end position="106"/>
    </location>
</feature>
<gene>
    <name evidence="2" type="ORF">QUW28_09805</name>
</gene>
<reference evidence="3" key="1">
    <citation type="submission" date="2023-06" db="EMBL/GenBank/DDBJ databases">
        <title>Identification and characterization of horizontal gene transfer across gut microbiota members of farm animals based on homology search.</title>
        <authorList>
            <person name="Zeman M."/>
            <person name="Kubasova T."/>
            <person name="Jahodarova E."/>
            <person name="Nykrynova M."/>
            <person name="Rychlik I."/>
        </authorList>
    </citation>
    <scope>NUCLEOTIDE SEQUENCE [LARGE SCALE GENOMIC DNA]</scope>
    <source>
        <strain evidence="3">154_Feed</strain>
    </source>
</reference>
<organism evidence="2 3">
    <name type="scientific">Enorma phocaeensis</name>
    <dbReference type="NCBI Taxonomy" id="1871019"/>
    <lineage>
        <taxon>Bacteria</taxon>
        <taxon>Bacillati</taxon>
        <taxon>Actinomycetota</taxon>
        <taxon>Coriobacteriia</taxon>
        <taxon>Coriobacteriales</taxon>
        <taxon>Coriobacteriaceae</taxon>
        <taxon>Enorma</taxon>
    </lineage>
</organism>
<name>A0ABT7VBA8_9ACTN</name>
<dbReference type="InterPro" id="IPR003615">
    <property type="entry name" value="HNH_nuc"/>
</dbReference>
<dbReference type="Pfam" id="PF01844">
    <property type="entry name" value="HNH"/>
    <property type="match status" value="1"/>
</dbReference>
<dbReference type="Proteomes" id="UP001529421">
    <property type="component" value="Unassembled WGS sequence"/>
</dbReference>
<keyword evidence="2" id="KW-0255">Endonuclease</keyword>
<comment type="caution">
    <text evidence="2">The sequence shown here is derived from an EMBL/GenBank/DDBJ whole genome shotgun (WGS) entry which is preliminary data.</text>
</comment>
<evidence type="ECO:0000259" key="1">
    <source>
        <dbReference type="Pfam" id="PF01844"/>
    </source>
</evidence>
<dbReference type="InterPro" id="IPR002711">
    <property type="entry name" value="HNH"/>
</dbReference>
<evidence type="ECO:0000313" key="3">
    <source>
        <dbReference type="Proteomes" id="UP001529421"/>
    </source>
</evidence>
<keyword evidence="2" id="KW-0540">Nuclease</keyword>
<accession>A0ABT7VBA8</accession>
<dbReference type="GO" id="GO:0004519">
    <property type="term" value="F:endonuclease activity"/>
    <property type="evidence" value="ECO:0007669"/>
    <property type="project" value="UniProtKB-KW"/>
</dbReference>
<keyword evidence="2" id="KW-0378">Hydrolase</keyword>
<protein>
    <submittedName>
        <fullName evidence="2">HNH endonuclease</fullName>
    </submittedName>
</protein>
<dbReference type="EMBL" id="JAUDDZ010000021">
    <property type="protein sequence ID" value="MDM8275780.1"/>
    <property type="molecule type" value="Genomic_DNA"/>
</dbReference>
<keyword evidence="3" id="KW-1185">Reference proteome</keyword>
<sequence length="202" mass="22620">MSKSALSNAFRMPTPVKITGRTSSITNSFVNGVIPAIMPSNEEIALALEVLGMDASDVRCAYCGDPATEWDHLNAIVRRKHPTGYISEIHNLVPACGKCNQSKGNKPWREWMFGPSPLSPASRGVGDIEDRAERIADYERRFPPVRIDFEASVDEDLWSAYWDARRSLVEEMRRCEELAAAVREEISSRVELLRDGRIDSGH</sequence>